<reference evidence="4 5" key="1">
    <citation type="journal article" date="2011" name="J. Bacteriol.">
        <title>Complete genome sequence of seawater bacterium Glaciecola nitratireducens FR1064T.</title>
        <authorList>
            <person name="Bian F."/>
            <person name="Qin Q.L."/>
            <person name="Xie B.B."/>
            <person name="Shu Y.L."/>
            <person name="Zhang X.Y."/>
            <person name="Yu Y."/>
            <person name="Chen B."/>
            <person name="Chen X.L."/>
            <person name="Zhou B.C."/>
            <person name="Zhang Y.Z."/>
        </authorList>
    </citation>
    <scope>NUCLEOTIDE SEQUENCE [LARGE SCALE GENOMIC DNA]</scope>
    <source>
        <strain evidence="5">JCM 12485 / KCTC 12276 / FR1064</strain>
    </source>
</reference>
<gene>
    <name evidence="4" type="ordered locus">GNIT_3283</name>
</gene>
<evidence type="ECO:0000313" key="5">
    <source>
        <dbReference type="Proteomes" id="UP000009282"/>
    </source>
</evidence>
<dbReference type="Proteomes" id="UP000009282">
    <property type="component" value="Chromosome"/>
</dbReference>
<dbReference type="eggNOG" id="COG2273">
    <property type="taxonomic scope" value="Bacteria"/>
</dbReference>
<comment type="similarity">
    <text evidence="1">Belongs to the glycosyl hydrolase 16 family.</text>
</comment>
<dbReference type="HOGENOM" id="CLU_085033_0_0_6"/>
<keyword evidence="2" id="KW-0732">Signal</keyword>
<dbReference type="SUPFAM" id="SSF49899">
    <property type="entry name" value="Concanavalin A-like lectins/glucanases"/>
    <property type="match status" value="1"/>
</dbReference>
<dbReference type="AlphaFoldDB" id="G4QEA3"/>
<accession>G4QEA3</accession>
<dbReference type="InterPro" id="IPR050546">
    <property type="entry name" value="Glycosyl_Hydrlase_16"/>
</dbReference>
<proteinExistence type="inferred from homology"/>
<dbReference type="InterPro" id="IPR000757">
    <property type="entry name" value="Beta-glucanase-like"/>
</dbReference>
<evidence type="ECO:0000313" key="4">
    <source>
        <dbReference type="EMBL" id="AEP31377.1"/>
    </source>
</evidence>
<evidence type="ECO:0000256" key="2">
    <source>
        <dbReference type="SAM" id="SignalP"/>
    </source>
</evidence>
<dbReference type="GO" id="GO:0004553">
    <property type="term" value="F:hydrolase activity, hydrolyzing O-glycosyl compounds"/>
    <property type="evidence" value="ECO:0007669"/>
    <property type="project" value="InterPro"/>
</dbReference>
<dbReference type="PROSITE" id="PS51762">
    <property type="entry name" value="GH16_2"/>
    <property type="match status" value="1"/>
</dbReference>
<dbReference type="CDD" id="cd08023">
    <property type="entry name" value="GH16_laminarinase_like"/>
    <property type="match status" value="1"/>
</dbReference>
<sequence>MKYFTFIIALSALALASGCDRSNVKEQVKQDNQAAVGGWRVNFLDEFDTFNDENWQDQMIWVNNEDQCYVPNNQHNTREVSNGTLKLRVVDLGEKRPCDNMSKDGKKHHDTQYVAGRIASKNLKEFVKGKWTARLKVENSGQPGMFPAWWLLGALNNEPPVQEADETVCWPMTGSGEIDIFEHHSDGGPDHYAARTIKSLGYCDGGDWQAEMLVQSATLGEYHDYSVEWLGNDLIFRLDEVEVYRVSNDEDQFPEPLFAILNFAKINDSPMTQNWTMEVDWVKHEVWE</sequence>
<dbReference type="PANTHER" id="PTHR10963">
    <property type="entry name" value="GLYCOSYL HYDROLASE-RELATED"/>
    <property type="match status" value="1"/>
</dbReference>
<dbReference type="Pfam" id="PF00722">
    <property type="entry name" value="Glyco_hydro_16"/>
    <property type="match status" value="1"/>
</dbReference>
<dbReference type="RefSeq" id="WP_014110248.1">
    <property type="nucleotide sequence ID" value="NC_016041.1"/>
</dbReference>
<dbReference type="EMBL" id="CP003060">
    <property type="protein sequence ID" value="AEP31377.1"/>
    <property type="molecule type" value="Genomic_DNA"/>
</dbReference>
<feature type="chain" id="PRO_5003467462" evidence="2">
    <location>
        <begin position="17"/>
        <end position="288"/>
    </location>
</feature>
<dbReference type="GO" id="GO:0005975">
    <property type="term" value="P:carbohydrate metabolic process"/>
    <property type="evidence" value="ECO:0007669"/>
    <property type="project" value="InterPro"/>
</dbReference>
<keyword evidence="5" id="KW-1185">Reference proteome</keyword>
<feature type="domain" description="GH16" evidence="3">
    <location>
        <begin position="19"/>
        <end position="288"/>
    </location>
</feature>
<name>G4QEA3_GLANF</name>
<dbReference type="OrthoDB" id="9809583at2"/>
<dbReference type="STRING" id="1085623.GNIT_3283"/>
<dbReference type="KEGG" id="gni:GNIT_3283"/>
<keyword evidence="4" id="KW-0378">Hydrolase</keyword>
<dbReference type="PANTHER" id="PTHR10963:SF55">
    <property type="entry name" value="GLYCOSIDE HYDROLASE FAMILY 16 PROTEIN"/>
    <property type="match status" value="1"/>
</dbReference>
<organism evidence="4 5">
    <name type="scientific">Glaciecola nitratireducens (strain JCM 12485 / KCTC 12276 / FR1064)</name>
    <dbReference type="NCBI Taxonomy" id="1085623"/>
    <lineage>
        <taxon>Bacteria</taxon>
        <taxon>Pseudomonadati</taxon>
        <taxon>Pseudomonadota</taxon>
        <taxon>Gammaproteobacteria</taxon>
        <taxon>Alteromonadales</taxon>
        <taxon>Alteromonadaceae</taxon>
        <taxon>Brumicola</taxon>
    </lineage>
</organism>
<evidence type="ECO:0000256" key="1">
    <source>
        <dbReference type="ARBA" id="ARBA00006865"/>
    </source>
</evidence>
<protein>
    <submittedName>
        <fullName evidence="4">Glucosyl hydrolase family protein</fullName>
    </submittedName>
</protein>
<feature type="signal peptide" evidence="2">
    <location>
        <begin position="1"/>
        <end position="16"/>
    </location>
</feature>
<dbReference type="PROSITE" id="PS51257">
    <property type="entry name" value="PROKAR_LIPOPROTEIN"/>
    <property type="match status" value="1"/>
</dbReference>
<dbReference type="Gene3D" id="2.60.120.200">
    <property type="match status" value="1"/>
</dbReference>
<evidence type="ECO:0000259" key="3">
    <source>
        <dbReference type="PROSITE" id="PS51762"/>
    </source>
</evidence>
<dbReference type="InterPro" id="IPR013320">
    <property type="entry name" value="ConA-like_dom_sf"/>
</dbReference>